<evidence type="ECO:0008006" key="3">
    <source>
        <dbReference type="Google" id="ProtNLM"/>
    </source>
</evidence>
<evidence type="ECO:0000313" key="1">
    <source>
        <dbReference type="Ensembl" id="ENSLOCP00000011754.1"/>
    </source>
</evidence>
<dbReference type="Proteomes" id="UP000018468">
    <property type="component" value="Linkage group LG5"/>
</dbReference>
<dbReference type="GeneTree" id="ENSGT00740000115773"/>
<dbReference type="Gene3D" id="3.60.10.10">
    <property type="entry name" value="Endonuclease/exonuclease/phosphatase"/>
    <property type="match status" value="1"/>
</dbReference>
<dbReference type="STRING" id="7918.ENSLOCP00000011754"/>
<dbReference type="PANTHER" id="PTHR23227:SF83">
    <property type="entry name" value="ENDONUCLEASE_EXONUCLEASE_PHOSPHATASE DOMAIN-CONTAINING PROTEIN"/>
    <property type="match status" value="1"/>
</dbReference>
<accession>W5MTP5</accession>
<proteinExistence type="predicted"/>
<evidence type="ECO:0000313" key="2">
    <source>
        <dbReference type="Proteomes" id="UP000018468"/>
    </source>
</evidence>
<dbReference type="OMA" id="GIGHENT"/>
<dbReference type="eggNOG" id="ENOG502S0A1">
    <property type="taxonomic scope" value="Eukaryota"/>
</dbReference>
<sequence>YAPQAVCPDEDKEKFWHDLETHAQAIDDSEILFIGGDLNGHVGRAKDNFDCNHGGQGHSNRNESGIRILEHAEAWDLAITNTFFKKWESHLITYYSGGRTSEDYWMVRRRDFKMVTDNKVIPYNSTAPQHRLLVLDAKVRLVQTPARPTTKIECIKWWKLPEHRAVMKATLGPLVPNPRSTVREDWNDLAERVKTCAATTLGTKKQRFIDKQTWWWNDDVQQATKAKKDAYKTWWQTKRPEDLVRYRALKSAKTAKAAHYQDLYDQLDTPGGANRIYQLARARDRATQDLGHVINIKDENGQMLQKPKDILQR</sequence>
<reference evidence="1" key="2">
    <citation type="submission" date="2025-08" db="UniProtKB">
        <authorList>
            <consortium name="Ensembl"/>
        </authorList>
    </citation>
    <scope>IDENTIFICATION</scope>
</reference>
<keyword evidence="2" id="KW-1185">Reference proteome</keyword>
<dbReference type="AlphaFoldDB" id="W5MTP5"/>
<reference evidence="1" key="3">
    <citation type="submission" date="2025-09" db="UniProtKB">
        <authorList>
            <consortium name="Ensembl"/>
        </authorList>
    </citation>
    <scope>IDENTIFICATION</scope>
</reference>
<dbReference type="Ensembl" id="ENSLOCT00000011772.1">
    <property type="protein sequence ID" value="ENSLOCP00000011754.1"/>
    <property type="gene ID" value="ENSLOCG00000009623.1"/>
</dbReference>
<dbReference type="InParanoid" id="W5MTP5"/>
<dbReference type="PANTHER" id="PTHR23227">
    <property type="entry name" value="BUCENTAUR RELATED"/>
    <property type="match status" value="1"/>
</dbReference>
<protein>
    <recommendedName>
        <fullName evidence="3">Endonuclease/exonuclease/phosphatase domain-containing protein</fullName>
    </recommendedName>
</protein>
<dbReference type="HOGENOM" id="CLU_000680_8_1_1"/>
<organism evidence="1 2">
    <name type="scientific">Lepisosteus oculatus</name>
    <name type="common">Spotted gar</name>
    <dbReference type="NCBI Taxonomy" id="7918"/>
    <lineage>
        <taxon>Eukaryota</taxon>
        <taxon>Metazoa</taxon>
        <taxon>Chordata</taxon>
        <taxon>Craniata</taxon>
        <taxon>Vertebrata</taxon>
        <taxon>Euteleostomi</taxon>
        <taxon>Actinopterygii</taxon>
        <taxon>Neopterygii</taxon>
        <taxon>Holostei</taxon>
        <taxon>Semionotiformes</taxon>
        <taxon>Lepisosteidae</taxon>
        <taxon>Lepisosteus</taxon>
    </lineage>
</organism>
<dbReference type="EMBL" id="AHAT01003964">
    <property type="status" value="NOT_ANNOTATED_CDS"/>
    <property type="molecule type" value="Genomic_DNA"/>
</dbReference>
<name>W5MTP5_LEPOC</name>
<dbReference type="InterPro" id="IPR036691">
    <property type="entry name" value="Endo/exonu/phosph_ase_sf"/>
</dbReference>
<reference evidence="2" key="1">
    <citation type="submission" date="2011-12" db="EMBL/GenBank/DDBJ databases">
        <title>The Draft Genome of Lepisosteus oculatus.</title>
        <authorList>
            <consortium name="The Broad Institute Genome Assembly &amp; Analysis Group"/>
            <consortium name="Computational R&amp;D Group"/>
            <consortium name="and Sequencing Platform"/>
            <person name="Di Palma F."/>
            <person name="Alfoldi J."/>
            <person name="Johnson J."/>
            <person name="Berlin A."/>
            <person name="Gnerre S."/>
            <person name="Jaffe D."/>
            <person name="MacCallum I."/>
            <person name="Young S."/>
            <person name="Walker B.J."/>
            <person name="Lander E.S."/>
            <person name="Lindblad-Toh K."/>
        </authorList>
    </citation>
    <scope>NUCLEOTIDE SEQUENCE [LARGE SCALE GENOMIC DNA]</scope>
</reference>
<dbReference type="InterPro" id="IPR027124">
    <property type="entry name" value="Swc5/CFDP1/2"/>
</dbReference>